<dbReference type="GO" id="GO:0016787">
    <property type="term" value="F:hydrolase activity"/>
    <property type="evidence" value="ECO:0007669"/>
    <property type="project" value="UniProtKB-KW"/>
</dbReference>
<evidence type="ECO:0000256" key="2">
    <source>
        <dbReference type="ARBA" id="ARBA00022722"/>
    </source>
</evidence>
<evidence type="ECO:0000313" key="8">
    <source>
        <dbReference type="EMBL" id="THH38531.1"/>
    </source>
</evidence>
<dbReference type="OrthoDB" id="9771229at2"/>
<evidence type="ECO:0000256" key="4">
    <source>
        <dbReference type="ARBA" id="ARBA00022801"/>
    </source>
</evidence>
<dbReference type="AlphaFoldDB" id="A0A4S4NJU0"/>
<evidence type="ECO:0000256" key="3">
    <source>
        <dbReference type="ARBA" id="ARBA00022759"/>
    </source>
</evidence>
<reference evidence="8 9" key="1">
    <citation type="submission" date="2019-04" db="EMBL/GenBank/DDBJ databases">
        <title>Shimia ponticola sp. nov., isolated from seawater.</title>
        <authorList>
            <person name="Kim Y.-O."/>
            <person name="Yoon J.-H."/>
        </authorList>
    </citation>
    <scope>NUCLEOTIDE SEQUENCE [LARGE SCALE GENOMIC DNA]</scope>
    <source>
        <strain evidence="8 9">MYP11</strain>
    </source>
</reference>
<evidence type="ECO:0000256" key="1">
    <source>
        <dbReference type="ARBA" id="ARBA00001968"/>
    </source>
</evidence>
<comment type="caution">
    <text evidence="8">The sequence shown here is derived from an EMBL/GenBank/DDBJ whole genome shotgun (WGS) entry which is preliminary data.</text>
</comment>
<feature type="domain" description="Endoribonuclease YicC-like N-terminal" evidence="6">
    <location>
        <begin position="2"/>
        <end position="159"/>
    </location>
</feature>
<keyword evidence="4" id="KW-0378">Hydrolase</keyword>
<dbReference type="InterPro" id="IPR005229">
    <property type="entry name" value="YicC/YloC-like"/>
</dbReference>
<evidence type="ECO:0000313" key="9">
    <source>
        <dbReference type="Proteomes" id="UP000306602"/>
    </source>
</evidence>
<dbReference type="Proteomes" id="UP000306602">
    <property type="component" value="Unassembled WGS sequence"/>
</dbReference>
<feature type="domain" description="Endoribonuclease YicC-like C-terminal" evidence="7">
    <location>
        <begin position="181"/>
        <end position="296"/>
    </location>
</feature>
<dbReference type="EMBL" id="SRKY01000001">
    <property type="protein sequence ID" value="THH38531.1"/>
    <property type="molecule type" value="Genomic_DNA"/>
</dbReference>
<protein>
    <submittedName>
        <fullName evidence="8">YicC family protein</fullName>
    </submittedName>
</protein>
<evidence type="ECO:0000259" key="7">
    <source>
        <dbReference type="Pfam" id="PF08340"/>
    </source>
</evidence>
<organism evidence="8 9">
    <name type="scientific">Aliishimia ponticola</name>
    <dbReference type="NCBI Taxonomy" id="2499833"/>
    <lineage>
        <taxon>Bacteria</taxon>
        <taxon>Pseudomonadati</taxon>
        <taxon>Pseudomonadota</taxon>
        <taxon>Alphaproteobacteria</taxon>
        <taxon>Rhodobacterales</taxon>
        <taxon>Paracoccaceae</taxon>
        <taxon>Aliishimia</taxon>
    </lineage>
</organism>
<keyword evidence="3" id="KW-0255">Endonuclease</keyword>
<keyword evidence="2" id="KW-0540">Nuclease</keyword>
<dbReference type="Pfam" id="PF08340">
    <property type="entry name" value="YicC-like_C"/>
    <property type="match status" value="1"/>
</dbReference>
<dbReference type="InterPro" id="IPR013527">
    <property type="entry name" value="YicC-like_N"/>
</dbReference>
<evidence type="ECO:0000259" key="6">
    <source>
        <dbReference type="Pfam" id="PF03755"/>
    </source>
</evidence>
<gene>
    <name evidence="8" type="ORF">E4Z66_02890</name>
</gene>
<keyword evidence="9" id="KW-1185">Reference proteome</keyword>
<accession>A0A4S4NJU0</accession>
<name>A0A4S4NJU0_9RHOB</name>
<dbReference type="InterPro" id="IPR013551">
    <property type="entry name" value="YicC-like_C"/>
</dbReference>
<comment type="cofactor">
    <cofactor evidence="1">
        <name>a divalent metal cation</name>
        <dbReference type="ChEBI" id="CHEBI:60240"/>
    </cofactor>
</comment>
<evidence type="ECO:0000256" key="5">
    <source>
        <dbReference type="ARBA" id="ARBA00035648"/>
    </source>
</evidence>
<dbReference type="Pfam" id="PF03755">
    <property type="entry name" value="YicC-like_N"/>
    <property type="match status" value="1"/>
</dbReference>
<dbReference type="PANTHER" id="PTHR30636:SF3">
    <property type="entry name" value="UPF0701 PROTEIN YICC"/>
    <property type="match status" value="1"/>
</dbReference>
<dbReference type="GO" id="GO:0004521">
    <property type="term" value="F:RNA endonuclease activity"/>
    <property type="evidence" value="ECO:0007669"/>
    <property type="project" value="InterPro"/>
</dbReference>
<comment type="similarity">
    <text evidence="5">Belongs to the YicC/YloC family.</text>
</comment>
<dbReference type="NCBIfam" id="TIGR00255">
    <property type="entry name" value="YicC/YloC family endoribonuclease"/>
    <property type="match status" value="1"/>
</dbReference>
<sequence>MIHSMTGYASGQGAAEGYRWSWELRSVNGRGLDLRLRAPDWIDGLEAALRAHLTKAVTRGNVTLSLRVQRETGETAVRLNTALVDQLLAAMQDVEARAKATGVTLTPPTSADIVGLRGVLDSGSESDDTSALKAALMAEFAPLVDDFNAMRASEGAALRHVLARQLHEVAELVGKASALLDTRQADIDAQFRRNMARILQDTENLDEGRVAQELAVLAVKTDITEEIDRLRAHVAAALELLETGGAVGRKLDFLMQEFNREANTLCSKAQMSALTELGLALKVVVDQMREQVQNVE</sequence>
<dbReference type="PANTHER" id="PTHR30636">
    <property type="entry name" value="UPF0701 PROTEIN YICC"/>
    <property type="match status" value="1"/>
</dbReference>
<proteinExistence type="inferred from homology"/>